<dbReference type="InterPro" id="IPR045314">
    <property type="entry name" value="bZIP_plant_GBF1"/>
</dbReference>
<dbReference type="InterPro" id="IPR044730">
    <property type="entry name" value="RNase_H-like_dom_plant"/>
</dbReference>
<feature type="compositionally biased region" description="Low complexity" evidence="7">
    <location>
        <begin position="161"/>
        <end position="170"/>
    </location>
</feature>
<evidence type="ECO:0000256" key="7">
    <source>
        <dbReference type="SAM" id="MobiDB-lite"/>
    </source>
</evidence>
<feature type="region of interest" description="Disordered" evidence="7">
    <location>
        <begin position="279"/>
        <end position="300"/>
    </location>
</feature>
<dbReference type="PROSITE" id="PS50217">
    <property type="entry name" value="BZIP"/>
    <property type="match status" value="1"/>
</dbReference>
<dbReference type="PANTHER" id="PTHR45967">
    <property type="entry name" value="G-BOX-BINDING FACTOR 3-RELATED"/>
    <property type="match status" value="1"/>
</dbReference>
<evidence type="ECO:0000256" key="5">
    <source>
        <dbReference type="ARBA" id="ARBA00023163"/>
    </source>
</evidence>
<comment type="caution">
    <text evidence="9">The sequence shown here is derived from an EMBL/GenBank/DDBJ whole genome shotgun (WGS) entry which is preliminary data.</text>
</comment>
<dbReference type="GO" id="GO:0005634">
    <property type="term" value="C:nucleus"/>
    <property type="evidence" value="ECO:0007669"/>
    <property type="project" value="UniProtKB-SubCell"/>
</dbReference>
<evidence type="ECO:0000313" key="10">
    <source>
        <dbReference type="Proteomes" id="UP000655225"/>
    </source>
</evidence>
<dbReference type="PANTHER" id="PTHR45967:SF20">
    <property type="entry name" value="G-BOX-BINDING FACTOR 1"/>
    <property type="match status" value="1"/>
</dbReference>
<keyword evidence="6" id="KW-0539">Nucleus</keyword>
<accession>A0A835DR55</accession>
<dbReference type="OMA" id="DENANHQ"/>
<name>A0A835DR55_TETSI</name>
<gene>
    <name evidence="9" type="ORF">HHK36_002443</name>
</gene>
<dbReference type="SMART" id="SM00338">
    <property type="entry name" value="BRLZ"/>
    <property type="match status" value="1"/>
</dbReference>
<organism evidence="9 10">
    <name type="scientific">Tetracentron sinense</name>
    <name type="common">Spur-leaf</name>
    <dbReference type="NCBI Taxonomy" id="13715"/>
    <lineage>
        <taxon>Eukaryota</taxon>
        <taxon>Viridiplantae</taxon>
        <taxon>Streptophyta</taxon>
        <taxon>Embryophyta</taxon>
        <taxon>Tracheophyta</taxon>
        <taxon>Spermatophyta</taxon>
        <taxon>Magnoliopsida</taxon>
        <taxon>Trochodendrales</taxon>
        <taxon>Trochodendraceae</taxon>
        <taxon>Tetracentron</taxon>
    </lineage>
</organism>
<keyword evidence="10" id="KW-1185">Reference proteome</keyword>
<feature type="compositionally biased region" description="Basic and acidic residues" evidence="7">
    <location>
        <begin position="290"/>
        <end position="300"/>
    </location>
</feature>
<dbReference type="GO" id="GO:0003700">
    <property type="term" value="F:DNA-binding transcription factor activity"/>
    <property type="evidence" value="ECO:0007669"/>
    <property type="project" value="InterPro"/>
</dbReference>
<dbReference type="Gene3D" id="3.30.420.10">
    <property type="entry name" value="Ribonuclease H-like superfamily/Ribonuclease H"/>
    <property type="match status" value="1"/>
</dbReference>
<dbReference type="InterPro" id="IPR002156">
    <property type="entry name" value="RNaseH_domain"/>
</dbReference>
<sequence length="496" mass="53337">MGTGEESTLAKPSKPTASTQETPTTPSYPDWSTPMQAYYGAGATPPPFFTSTVASPTPHPYLWGSQVIISNHPLIPPYGTPFPYPALYPHGGIYAHPNMAAAQGAALINTEMEGKATDRKNRALTKKSKGSSGNIVLAGGKSGESGKAASDSGNDGASQTAESGSEGSSDASDDNTNQQELSVTKKRSFDQMLADGANAQNNTAQYSGANLPVSVPRKPAVPMPVANLNIGMDLWNASPAGVIPMKARPNASGVSLAVAPATMVGREGVTPEHQWIQDERELKRQRRKQSNRESARRSRLRKQAECEELQAKVETLSNENRALRDELQRLAEECEKLTSENNSIMVHYDSSSLHFIWTLNFASAWEVWDWVVFTPYVPNINDTRTNFNAISNLVINSARNRAFFAAWDIHVNIVHPPDRLVQVKVSGVSILIDGSVRGTLAGIGCVIRSTAEEPLVGIASGAEPTSILVVELMAIKRGMVEAVNSGIVKVEVQSDC</sequence>
<evidence type="ECO:0000256" key="6">
    <source>
        <dbReference type="ARBA" id="ARBA00023242"/>
    </source>
</evidence>
<dbReference type="PROSITE" id="PS00036">
    <property type="entry name" value="BZIP_BASIC"/>
    <property type="match status" value="1"/>
</dbReference>
<evidence type="ECO:0000313" key="9">
    <source>
        <dbReference type="EMBL" id="KAF8409924.1"/>
    </source>
</evidence>
<evidence type="ECO:0000256" key="3">
    <source>
        <dbReference type="ARBA" id="ARBA00023015"/>
    </source>
</evidence>
<dbReference type="OrthoDB" id="1642657at2759"/>
<dbReference type="InterPro" id="IPR036397">
    <property type="entry name" value="RNaseH_sf"/>
</dbReference>
<dbReference type="Pfam" id="PF07777">
    <property type="entry name" value="MFMR"/>
    <property type="match status" value="1"/>
</dbReference>
<evidence type="ECO:0000256" key="2">
    <source>
        <dbReference type="ARBA" id="ARBA00007163"/>
    </source>
</evidence>
<keyword evidence="4" id="KW-0238">DNA-binding</keyword>
<comment type="similarity">
    <text evidence="2">Belongs to the bZIP family.</text>
</comment>
<dbReference type="InterPro" id="IPR046347">
    <property type="entry name" value="bZIP_sf"/>
</dbReference>
<dbReference type="Pfam" id="PF16596">
    <property type="entry name" value="MFMR_assoc"/>
    <property type="match status" value="1"/>
</dbReference>
<dbReference type="SUPFAM" id="SSF57959">
    <property type="entry name" value="Leucine zipper domain"/>
    <property type="match status" value="1"/>
</dbReference>
<dbReference type="Gene3D" id="1.20.5.170">
    <property type="match status" value="1"/>
</dbReference>
<evidence type="ECO:0000256" key="1">
    <source>
        <dbReference type="ARBA" id="ARBA00004123"/>
    </source>
</evidence>
<reference evidence="9 10" key="1">
    <citation type="submission" date="2020-04" db="EMBL/GenBank/DDBJ databases">
        <title>Plant Genome Project.</title>
        <authorList>
            <person name="Zhang R.-G."/>
        </authorList>
    </citation>
    <scope>NUCLEOTIDE SEQUENCE [LARGE SCALE GENOMIC DNA]</scope>
    <source>
        <strain evidence="9">YNK0</strain>
        <tissue evidence="9">Leaf</tissue>
    </source>
</reference>
<dbReference type="InterPro" id="IPR012900">
    <property type="entry name" value="MFMR"/>
</dbReference>
<comment type="subcellular location">
    <subcellularLocation>
        <location evidence="1">Nucleus</location>
    </subcellularLocation>
</comment>
<dbReference type="AlphaFoldDB" id="A0A835DR55"/>
<dbReference type="FunFam" id="1.20.5.170:FF:000020">
    <property type="entry name" value="BZIP transcription factor"/>
    <property type="match status" value="1"/>
</dbReference>
<dbReference type="CDD" id="cd14702">
    <property type="entry name" value="bZIP_plant_GBF1"/>
    <property type="match status" value="1"/>
</dbReference>
<dbReference type="InterPro" id="IPR044827">
    <property type="entry name" value="GBF-like"/>
</dbReference>
<feature type="compositionally biased region" description="Polar residues" evidence="7">
    <location>
        <begin position="15"/>
        <end position="27"/>
    </location>
</feature>
<dbReference type="GO" id="GO:0000976">
    <property type="term" value="F:transcription cis-regulatory region binding"/>
    <property type="evidence" value="ECO:0007669"/>
    <property type="project" value="UniProtKB-ARBA"/>
</dbReference>
<protein>
    <recommendedName>
        <fullName evidence="8">BZIP domain-containing protein</fullName>
    </recommendedName>
</protein>
<feature type="domain" description="BZIP" evidence="8">
    <location>
        <begin position="281"/>
        <end position="344"/>
    </location>
</feature>
<dbReference type="InterPro" id="IPR004827">
    <property type="entry name" value="bZIP"/>
</dbReference>
<feature type="region of interest" description="Disordered" evidence="7">
    <location>
        <begin position="117"/>
        <end position="182"/>
    </location>
</feature>
<evidence type="ECO:0000259" key="8">
    <source>
        <dbReference type="PROSITE" id="PS50217"/>
    </source>
</evidence>
<proteinExistence type="inferred from homology"/>
<keyword evidence="3" id="KW-0805">Transcription regulation</keyword>
<dbReference type="Pfam" id="PF00170">
    <property type="entry name" value="bZIP_1"/>
    <property type="match status" value="1"/>
</dbReference>
<dbReference type="Pfam" id="PF13456">
    <property type="entry name" value="RVT_3"/>
    <property type="match status" value="1"/>
</dbReference>
<keyword evidence="5" id="KW-0804">Transcription</keyword>
<dbReference type="EMBL" id="JABCRI010000002">
    <property type="protein sequence ID" value="KAF8409924.1"/>
    <property type="molecule type" value="Genomic_DNA"/>
</dbReference>
<dbReference type="GO" id="GO:0004523">
    <property type="term" value="F:RNA-DNA hybrid ribonuclease activity"/>
    <property type="evidence" value="ECO:0007669"/>
    <property type="project" value="InterPro"/>
</dbReference>
<dbReference type="CDD" id="cd06222">
    <property type="entry name" value="RNase_H_like"/>
    <property type="match status" value="1"/>
</dbReference>
<dbReference type="Proteomes" id="UP000655225">
    <property type="component" value="Unassembled WGS sequence"/>
</dbReference>
<evidence type="ECO:0000256" key="4">
    <source>
        <dbReference type="ARBA" id="ARBA00023125"/>
    </source>
</evidence>
<feature type="region of interest" description="Disordered" evidence="7">
    <location>
        <begin position="1"/>
        <end position="31"/>
    </location>
</feature>